<gene>
    <name evidence="3" type="ORF">ACFOW7_04960</name>
</gene>
<keyword evidence="4" id="KW-1185">Reference proteome</keyword>
<sequence length="381" mass="41773">MRPFLLSAVLLACSSILAAPATVEEQRLEAALAALPDLKPTIDGWSGRIYYNLRQSGNEAGLIRQAAWNGQQLWQAAVRKQRQEGSYDDRPLYWTRLAITRQLRNGSFAFPLSEAGRQRALAAFERSSRGIDDLALDEPGSKRVLISGFDPFGLDGNLAQMNPSGITALALDGARLQCGQRSARIEAFAVPVRFRDFDQGLIEDTLSPILRSHRADLVATVSMGRWAFDLERFPGGRRSSGSFPDNEGVTQGSESDPLPLNYRGAPLGGPEFVEFSLPAEAMQRVQTPYVVNDNRWVMSNLGWQEAPSLAALAGQIAIAGSGGTYLSNEISYRSVLLRDRLGLKLPVGHIHTPAVYEFDRATQKQIVEQIKTMLCAAVETL</sequence>
<feature type="compositionally biased region" description="Polar residues" evidence="1">
    <location>
        <begin position="239"/>
        <end position="254"/>
    </location>
</feature>
<dbReference type="SUPFAM" id="SSF53182">
    <property type="entry name" value="Pyrrolidone carboxyl peptidase (pyroglutamate aminopeptidase)"/>
    <property type="match status" value="1"/>
</dbReference>
<evidence type="ECO:0000313" key="3">
    <source>
        <dbReference type="EMBL" id="MFC4158710.1"/>
    </source>
</evidence>
<feature type="chain" id="PRO_5046949506" description="Pyroglutamyl peptidase" evidence="2">
    <location>
        <begin position="19"/>
        <end position="381"/>
    </location>
</feature>
<comment type="caution">
    <text evidence="3">The sequence shown here is derived from an EMBL/GenBank/DDBJ whole genome shotgun (WGS) entry which is preliminary data.</text>
</comment>
<dbReference type="Gene3D" id="3.40.630.20">
    <property type="entry name" value="Peptidase C15, pyroglutamyl peptidase I-like"/>
    <property type="match status" value="1"/>
</dbReference>
<dbReference type="RefSeq" id="WP_378161681.1">
    <property type="nucleotide sequence ID" value="NZ_JBHSBU010000001.1"/>
</dbReference>
<dbReference type="Proteomes" id="UP001595791">
    <property type="component" value="Unassembled WGS sequence"/>
</dbReference>
<name>A0ABV8MP97_9NEIS</name>
<feature type="signal peptide" evidence="2">
    <location>
        <begin position="1"/>
        <end position="18"/>
    </location>
</feature>
<proteinExistence type="predicted"/>
<feature type="region of interest" description="Disordered" evidence="1">
    <location>
        <begin position="237"/>
        <end position="259"/>
    </location>
</feature>
<protein>
    <recommendedName>
        <fullName evidence="5">Pyroglutamyl peptidase</fullName>
    </recommendedName>
</protein>
<dbReference type="EMBL" id="JBHSBU010000001">
    <property type="protein sequence ID" value="MFC4158710.1"/>
    <property type="molecule type" value="Genomic_DNA"/>
</dbReference>
<accession>A0ABV8MP97</accession>
<reference evidence="4" key="1">
    <citation type="journal article" date="2019" name="Int. J. Syst. Evol. Microbiol.">
        <title>The Global Catalogue of Microorganisms (GCM) 10K type strain sequencing project: providing services to taxonomists for standard genome sequencing and annotation.</title>
        <authorList>
            <consortium name="The Broad Institute Genomics Platform"/>
            <consortium name="The Broad Institute Genome Sequencing Center for Infectious Disease"/>
            <person name="Wu L."/>
            <person name="Ma J."/>
        </authorList>
    </citation>
    <scope>NUCLEOTIDE SEQUENCE [LARGE SCALE GENOMIC DNA]</scope>
    <source>
        <strain evidence="4">LMG 29894</strain>
    </source>
</reference>
<evidence type="ECO:0000313" key="4">
    <source>
        <dbReference type="Proteomes" id="UP001595791"/>
    </source>
</evidence>
<evidence type="ECO:0000256" key="2">
    <source>
        <dbReference type="SAM" id="SignalP"/>
    </source>
</evidence>
<organism evidence="3 4">
    <name type="scientific">Chitinimonas lacunae</name>
    <dbReference type="NCBI Taxonomy" id="1963018"/>
    <lineage>
        <taxon>Bacteria</taxon>
        <taxon>Pseudomonadati</taxon>
        <taxon>Pseudomonadota</taxon>
        <taxon>Betaproteobacteria</taxon>
        <taxon>Neisseriales</taxon>
        <taxon>Chitinibacteraceae</taxon>
        <taxon>Chitinimonas</taxon>
    </lineage>
</organism>
<dbReference type="InterPro" id="IPR036440">
    <property type="entry name" value="Peptidase_C15-like_sf"/>
</dbReference>
<keyword evidence="2" id="KW-0732">Signal</keyword>
<evidence type="ECO:0008006" key="5">
    <source>
        <dbReference type="Google" id="ProtNLM"/>
    </source>
</evidence>
<evidence type="ECO:0000256" key="1">
    <source>
        <dbReference type="SAM" id="MobiDB-lite"/>
    </source>
</evidence>